<dbReference type="EMBL" id="CP136422">
    <property type="protein sequence ID" value="WPX76119.1"/>
    <property type="molecule type" value="Genomic_DNA"/>
</dbReference>
<evidence type="ECO:0000313" key="2">
    <source>
        <dbReference type="Proteomes" id="UP001325248"/>
    </source>
</evidence>
<reference evidence="1" key="1">
    <citation type="submission" date="2023-10" db="EMBL/GenBank/DDBJ databases">
        <title>Genome sequence of Blautia coccoides DSM 935.</title>
        <authorList>
            <person name="Boeer T."/>
            <person name="Bengelsdorf F.R."/>
            <person name="Daniel R."/>
            <person name="Poehlein A."/>
        </authorList>
    </citation>
    <scope>NUCLEOTIDE SEQUENCE [LARGE SCALE GENOMIC DNA]</scope>
    <source>
        <strain evidence="1">DSM 935</strain>
    </source>
</reference>
<evidence type="ECO:0000313" key="1">
    <source>
        <dbReference type="EMBL" id="WPX76119.1"/>
    </source>
</evidence>
<proteinExistence type="predicted"/>
<keyword evidence="2" id="KW-1185">Reference proteome</keyword>
<sequence length="37" mass="4051">MMDLAMVAILLACFGLMKLFAGWCSRQVDTGSAENKK</sequence>
<protein>
    <submittedName>
        <fullName evidence="1">Uncharacterized protein</fullName>
    </submittedName>
</protein>
<dbReference type="Proteomes" id="UP001325248">
    <property type="component" value="Chromosome"/>
</dbReference>
<accession>A0ABZ0UFQ8</accession>
<name>A0ABZ0UFQ8_9FIRM</name>
<organism evidence="1 2">
    <name type="scientific">Blautia producta</name>
    <dbReference type="NCBI Taxonomy" id="33035"/>
    <lineage>
        <taxon>Bacteria</taxon>
        <taxon>Bacillati</taxon>
        <taxon>Bacillota</taxon>
        <taxon>Clostridia</taxon>
        <taxon>Lachnospirales</taxon>
        <taxon>Lachnospiraceae</taxon>
        <taxon>Blautia</taxon>
    </lineage>
</organism>
<gene>
    <name evidence="1" type="ORF">BLCOC_44980</name>
</gene>